<dbReference type="Proteomes" id="UP000326557">
    <property type="component" value="Unassembled WGS sequence"/>
</dbReference>
<proteinExistence type="predicted"/>
<evidence type="ECO:0000313" key="2">
    <source>
        <dbReference type="EMBL" id="VVO12642.1"/>
    </source>
</evidence>
<evidence type="ECO:0000256" key="1">
    <source>
        <dbReference type="SAM" id="SignalP"/>
    </source>
</evidence>
<name>A0A5E7DXX4_PSEFL</name>
<sequence length="57" mass="6047" precursor="true">MQVHRTNVGASLLAMAVCQATMLLTATPSSPAGWLPQVICVARKNAYFFTSAEHAAL</sequence>
<dbReference type="EMBL" id="CABVHP010000010">
    <property type="protein sequence ID" value="VVO12642.1"/>
    <property type="molecule type" value="Genomic_DNA"/>
</dbReference>
<organism evidence="2 3">
    <name type="scientific">Pseudomonas fluorescens</name>
    <dbReference type="NCBI Taxonomy" id="294"/>
    <lineage>
        <taxon>Bacteria</taxon>
        <taxon>Pseudomonadati</taxon>
        <taxon>Pseudomonadota</taxon>
        <taxon>Gammaproteobacteria</taxon>
        <taxon>Pseudomonadales</taxon>
        <taxon>Pseudomonadaceae</taxon>
        <taxon>Pseudomonas</taxon>
    </lineage>
</organism>
<dbReference type="AlphaFoldDB" id="A0A5E7DXX4"/>
<reference evidence="2 3" key="1">
    <citation type="submission" date="2019-09" db="EMBL/GenBank/DDBJ databases">
        <authorList>
            <person name="Chandra G."/>
            <person name="Truman W A."/>
        </authorList>
    </citation>
    <scope>NUCLEOTIDE SEQUENCE [LARGE SCALE GENOMIC DNA]</scope>
    <source>
        <strain evidence="2">PS704</strain>
    </source>
</reference>
<gene>
    <name evidence="2" type="ORF">PS704_03573</name>
</gene>
<protein>
    <recommendedName>
        <fullName evidence="4">Lipoprotein</fullName>
    </recommendedName>
</protein>
<feature type="chain" id="PRO_5030118508" description="Lipoprotein" evidence="1">
    <location>
        <begin position="21"/>
        <end position="57"/>
    </location>
</feature>
<evidence type="ECO:0008006" key="4">
    <source>
        <dbReference type="Google" id="ProtNLM"/>
    </source>
</evidence>
<accession>A0A5E7DXX4</accession>
<feature type="signal peptide" evidence="1">
    <location>
        <begin position="1"/>
        <end position="20"/>
    </location>
</feature>
<evidence type="ECO:0000313" key="3">
    <source>
        <dbReference type="Proteomes" id="UP000326557"/>
    </source>
</evidence>
<keyword evidence="1" id="KW-0732">Signal</keyword>